<evidence type="ECO:0000313" key="2">
    <source>
        <dbReference type="EMBL" id="KAA4530804.1"/>
    </source>
</evidence>
<dbReference type="AlphaFoldDB" id="A0A5M5M735"/>
<organism evidence="2 3">
    <name type="scientific">Bacteroides ovatus</name>
    <dbReference type="NCBI Taxonomy" id="28116"/>
    <lineage>
        <taxon>Bacteria</taxon>
        <taxon>Pseudomonadati</taxon>
        <taxon>Bacteroidota</taxon>
        <taxon>Bacteroidia</taxon>
        <taxon>Bacteroidales</taxon>
        <taxon>Bacteroidaceae</taxon>
        <taxon>Bacteroides</taxon>
    </lineage>
</organism>
<dbReference type="InterPro" id="IPR002909">
    <property type="entry name" value="IPT_dom"/>
</dbReference>
<feature type="domain" description="IPT/TIG" evidence="1">
    <location>
        <begin position="117"/>
        <end position="184"/>
    </location>
</feature>
<dbReference type="InterPro" id="IPR025975">
    <property type="entry name" value="Polysacc_lyase"/>
</dbReference>
<evidence type="ECO:0000259" key="1">
    <source>
        <dbReference type="Pfam" id="PF01833"/>
    </source>
</evidence>
<protein>
    <recommendedName>
        <fullName evidence="1">IPT/TIG domain-containing protein</fullName>
    </recommendedName>
</protein>
<dbReference type="Gene3D" id="2.60.120.200">
    <property type="match status" value="1"/>
</dbReference>
<sequence>MKNILRYTLIIAGILAYSMFIGCSDDDKKLGSASISITDFTPMEGLPGTEVTINASGFGEKAKVFFNETEVSEYVSRSGNTIVVRVPDNASTGKIGVLDGDAFGFSMQQFTFIPSAVIQSYSQNTAPVGETLIINGRNFFDISLEDIIVKFGNATASVISATSTTLTVVIPEGAESGPVVVQFGDIQTVIGPEFTVGQIVITVPDYLVNTKKYVLAGGTFKVDDNYIDGTKNGAYIIYEITPESDGLYNVMADASTSQGYNCYLNMDMGTNAEDLAGKPVDQSLTKRIENLGGWSAWGAYTYGPFKLKGGNTYYLKLSYLADGTSWVCNLTNLILHYSDDQSGSGIDVDNAEELPYALYANDFNSGTTLLPFLKRAEGTNYVKLVDQCAEFYYDPQMMVEHPGERAYKGAEVSCDEYATKSEGWYGYRLFLPEGKFPKEASGTIISQIFNNGYGNTWAGHLHINGETLAVGYRGSSAANAEIDVDVCKLEWNKWIKLVINFRAGTANKGHIRIWVGEEINEEQPTLKLENINLGFGTWADSNTLEDSYLSCKFGLYVADGYERTMRFDDLKALEGSPEGAFDIVKPVN</sequence>
<dbReference type="Proteomes" id="UP000478493">
    <property type="component" value="Unassembled WGS sequence"/>
</dbReference>
<dbReference type="RefSeq" id="WP_004304714.1">
    <property type="nucleotide sequence ID" value="NZ_CABKQC010000004.1"/>
</dbReference>
<feature type="domain" description="IPT/TIG" evidence="1">
    <location>
        <begin position="36"/>
        <end position="112"/>
    </location>
</feature>
<dbReference type="InterPro" id="IPR014756">
    <property type="entry name" value="Ig_E-set"/>
</dbReference>
<gene>
    <name evidence="2" type="ORF">F3B85_20650</name>
</gene>
<evidence type="ECO:0000313" key="3">
    <source>
        <dbReference type="Proteomes" id="UP000478493"/>
    </source>
</evidence>
<comment type="caution">
    <text evidence="2">The sequence shown here is derived from an EMBL/GenBank/DDBJ whole genome shotgun (WGS) entry which is preliminary data.</text>
</comment>
<dbReference type="EMBL" id="VWGP01000018">
    <property type="protein sequence ID" value="KAA4530804.1"/>
    <property type="molecule type" value="Genomic_DNA"/>
</dbReference>
<name>A0A5M5M735_BACOV</name>
<dbReference type="SUPFAM" id="SSF81296">
    <property type="entry name" value="E set domains"/>
    <property type="match status" value="2"/>
</dbReference>
<proteinExistence type="predicted"/>
<dbReference type="Pfam" id="PF14099">
    <property type="entry name" value="Polysacc_lyase"/>
    <property type="match status" value="1"/>
</dbReference>
<accession>A0A5M5M735</accession>
<dbReference type="InterPro" id="IPR013783">
    <property type="entry name" value="Ig-like_fold"/>
</dbReference>
<dbReference type="Gene3D" id="2.60.40.10">
    <property type="entry name" value="Immunoglobulins"/>
    <property type="match status" value="2"/>
</dbReference>
<dbReference type="PROSITE" id="PS51257">
    <property type="entry name" value="PROKAR_LIPOPROTEIN"/>
    <property type="match status" value="1"/>
</dbReference>
<dbReference type="Gene3D" id="2.60.120.260">
    <property type="entry name" value="Galactose-binding domain-like"/>
    <property type="match status" value="1"/>
</dbReference>
<reference evidence="2 3" key="1">
    <citation type="journal article" date="2019" name="Nat. Med.">
        <title>A library of human gut bacterial isolates paired with longitudinal multiomics data enables mechanistic microbiome research.</title>
        <authorList>
            <person name="Poyet M."/>
            <person name="Groussin M."/>
            <person name="Gibbons S.M."/>
            <person name="Avila-Pacheco J."/>
            <person name="Jiang X."/>
            <person name="Kearney S.M."/>
            <person name="Perrotta A.R."/>
            <person name="Berdy B."/>
            <person name="Zhao S."/>
            <person name="Lieberman T.D."/>
            <person name="Swanson P.K."/>
            <person name="Smith M."/>
            <person name="Roesemann S."/>
            <person name="Alexander J.E."/>
            <person name="Rich S.A."/>
            <person name="Livny J."/>
            <person name="Vlamakis H."/>
            <person name="Clish C."/>
            <person name="Bullock K."/>
            <person name="Deik A."/>
            <person name="Scott J."/>
            <person name="Pierce K.A."/>
            <person name="Xavier R.J."/>
            <person name="Alm E.J."/>
        </authorList>
    </citation>
    <scope>NUCLEOTIDE SEQUENCE [LARGE SCALE GENOMIC DNA]</scope>
    <source>
        <strain evidence="2 3">BIOML-A41</strain>
    </source>
</reference>
<dbReference type="CDD" id="cd00102">
    <property type="entry name" value="IPT"/>
    <property type="match status" value="2"/>
</dbReference>
<dbReference type="Pfam" id="PF01833">
    <property type="entry name" value="TIG"/>
    <property type="match status" value="2"/>
</dbReference>